<evidence type="ECO:0000256" key="3">
    <source>
        <dbReference type="ARBA" id="ARBA00012257"/>
    </source>
</evidence>
<evidence type="ECO:0000256" key="4">
    <source>
        <dbReference type="ARBA" id="ARBA00022631"/>
    </source>
</evidence>
<dbReference type="NCBIfam" id="TIGR03164">
    <property type="entry name" value="UHCUDC"/>
    <property type="match status" value="1"/>
</dbReference>
<organism evidence="8">
    <name type="scientific">Pseudomonas syringae CC1417</name>
    <dbReference type="NCBI Taxonomy" id="1357272"/>
    <lineage>
        <taxon>Bacteria</taxon>
        <taxon>Pseudomonadati</taxon>
        <taxon>Pseudomonadota</taxon>
        <taxon>Gammaproteobacteria</taxon>
        <taxon>Pseudomonadales</taxon>
        <taxon>Pseudomonadaceae</taxon>
        <taxon>Pseudomonas</taxon>
        <taxon>Pseudomonas syringae</taxon>
    </lineage>
</organism>
<keyword evidence="5" id="KW-0210">Decarboxylase</keyword>
<evidence type="ECO:0000259" key="7">
    <source>
        <dbReference type="Pfam" id="PF09349"/>
    </source>
</evidence>
<evidence type="ECO:0000256" key="2">
    <source>
        <dbReference type="ARBA" id="ARBA00004754"/>
    </source>
</evidence>
<evidence type="ECO:0000313" key="8">
    <source>
        <dbReference type="EMBL" id="XCN68023.1"/>
    </source>
</evidence>
<gene>
    <name evidence="8" type="primary">uraD</name>
    <name evidence="8" type="ORF">N011_01620</name>
</gene>
<dbReference type="InterPro" id="IPR018020">
    <property type="entry name" value="OHCU_decarboxylase"/>
</dbReference>
<dbReference type="GO" id="GO:0006144">
    <property type="term" value="P:purine nucleobase metabolic process"/>
    <property type="evidence" value="ECO:0007669"/>
    <property type="project" value="UniProtKB-KW"/>
</dbReference>
<dbReference type="EC" id="4.1.1.97" evidence="3"/>
<dbReference type="PANTHER" id="PTHR43466">
    <property type="entry name" value="2-OXO-4-HYDROXY-4-CARBOXY-5-UREIDOIMIDAZOLINE DECARBOXYLASE-RELATED"/>
    <property type="match status" value="1"/>
</dbReference>
<dbReference type="GO" id="GO:0019628">
    <property type="term" value="P:urate catabolic process"/>
    <property type="evidence" value="ECO:0007669"/>
    <property type="project" value="TreeGrafter"/>
</dbReference>
<reference evidence="8" key="1">
    <citation type="journal article" date="2014" name="Genome Announc.">
        <title>Draft Genome Sequences of a Phylogenetically Diverse Suite of Pseudomonas syringae Strains from Multiple Source Populations.</title>
        <authorList>
            <person name="Baltrus D.A."/>
            <person name="Yourstone S."/>
            <person name="Lind A."/>
            <person name="Guilbaud C."/>
            <person name="Sands D.C."/>
            <person name="Jones C.D."/>
            <person name="Morris C.E."/>
            <person name="Dangl J.L."/>
        </authorList>
    </citation>
    <scope>NUCLEOTIDE SEQUENCE</scope>
    <source>
        <strain evidence="8">CC1417</strain>
    </source>
</reference>
<dbReference type="RefSeq" id="WP_024688787.1">
    <property type="nucleotide sequence ID" value="NZ_CP159362.1"/>
</dbReference>
<evidence type="ECO:0000256" key="1">
    <source>
        <dbReference type="ARBA" id="ARBA00001163"/>
    </source>
</evidence>
<feature type="domain" description="Oxo-4-hydroxy-4-carboxy-5-ureidoimidazoline decarboxylase" evidence="7">
    <location>
        <begin position="11"/>
        <end position="169"/>
    </location>
</feature>
<reference evidence="8" key="2">
    <citation type="submission" date="2024-07" db="EMBL/GenBank/DDBJ databases">
        <title>A complete genome sequence for Pseudomonas syringae CC1417.</title>
        <authorList>
            <person name="Baltrus D.A."/>
        </authorList>
    </citation>
    <scope>NUCLEOTIDE SEQUENCE</scope>
    <source>
        <strain evidence="8">CC1417</strain>
    </source>
</reference>
<accession>A0AAU8LHI6</accession>
<evidence type="ECO:0000256" key="6">
    <source>
        <dbReference type="ARBA" id="ARBA00023239"/>
    </source>
</evidence>
<dbReference type="AlphaFoldDB" id="A0AAU8LHI6"/>
<keyword evidence="4" id="KW-0659">Purine metabolism</keyword>
<dbReference type="PANTHER" id="PTHR43466:SF1">
    <property type="entry name" value="2-OXO-4-HYDROXY-4-CARBOXY-5-UREIDOIMIDAZOLINE DECARBOXYLASE-RELATED"/>
    <property type="match status" value="1"/>
</dbReference>
<dbReference type="GO" id="GO:0051997">
    <property type="term" value="F:2-oxo-4-hydroxy-4-carboxy-5-ureidoimidazoline decarboxylase activity"/>
    <property type="evidence" value="ECO:0007669"/>
    <property type="project" value="UniProtKB-EC"/>
</dbReference>
<sequence>MTAFANFTPSSLSREAFIATFADIYEHSPWVAQQAYDLGAHAELDHIETLHARMSDILLDATQAQQLALINAHPDLAGKAAVQGELTEASSNEQAGAGIHLCTPEEFQRFTELNEAYKARFGFPFIMAVKGSDRHKILAAFEQRIHHSPEAEFACALAEINTIALFRLQALQAPRSSNV</sequence>
<comment type="pathway">
    <text evidence="2">Purine metabolism; urate degradation; (S)-allantoin from urate: step 3/3.</text>
</comment>
<comment type="catalytic activity">
    <reaction evidence="1">
        <text>5-hydroxy-2-oxo-4-ureido-2,5-dihydro-1H-imidazole-5-carboxylate + H(+) = (S)-allantoin + CO2</text>
        <dbReference type="Rhea" id="RHEA:26301"/>
        <dbReference type="ChEBI" id="CHEBI:15378"/>
        <dbReference type="ChEBI" id="CHEBI:15678"/>
        <dbReference type="ChEBI" id="CHEBI:16526"/>
        <dbReference type="ChEBI" id="CHEBI:58639"/>
        <dbReference type="EC" id="4.1.1.97"/>
    </reaction>
</comment>
<dbReference type="Pfam" id="PF09349">
    <property type="entry name" value="OHCU_decarbox"/>
    <property type="match status" value="1"/>
</dbReference>
<evidence type="ECO:0000256" key="5">
    <source>
        <dbReference type="ARBA" id="ARBA00022793"/>
    </source>
</evidence>
<keyword evidence="6 8" id="KW-0456">Lyase</keyword>
<proteinExistence type="predicted"/>
<dbReference type="SUPFAM" id="SSF158694">
    <property type="entry name" value="UraD-Like"/>
    <property type="match status" value="1"/>
</dbReference>
<dbReference type="GO" id="GO:0000255">
    <property type="term" value="P:allantoin metabolic process"/>
    <property type="evidence" value="ECO:0007669"/>
    <property type="project" value="InterPro"/>
</dbReference>
<dbReference type="Gene3D" id="1.10.3330.10">
    <property type="entry name" value="Oxo-4-hydroxy-4-carboxy-5-ureidoimidazoline decarboxylase"/>
    <property type="match status" value="1"/>
</dbReference>
<dbReference type="InterPro" id="IPR036778">
    <property type="entry name" value="OHCU_decarboxylase_sf"/>
</dbReference>
<protein>
    <recommendedName>
        <fullName evidence="3">2-oxo-4-hydroxy-4-carboxy-5-ureidoimidazoline decarboxylase</fullName>
        <ecNumber evidence="3">4.1.1.97</ecNumber>
    </recommendedName>
</protein>
<dbReference type="InterPro" id="IPR017580">
    <property type="entry name" value="OHCU_decarboxylase-1"/>
</dbReference>
<name>A0AAU8LHI6_PSESX</name>
<dbReference type="EMBL" id="CP159362">
    <property type="protein sequence ID" value="XCN68023.1"/>
    <property type="molecule type" value="Genomic_DNA"/>
</dbReference>